<keyword evidence="4" id="KW-0961">Cell wall biogenesis/degradation</keyword>
<organism evidence="5 6">
    <name type="scientific">Musa balbisiana</name>
    <name type="common">Banana</name>
    <dbReference type="NCBI Taxonomy" id="52838"/>
    <lineage>
        <taxon>Eukaryota</taxon>
        <taxon>Viridiplantae</taxon>
        <taxon>Streptophyta</taxon>
        <taxon>Embryophyta</taxon>
        <taxon>Tracheophyta</taxon>
        <taxon>Spermatophyta</taxon>
        <taxon>Magnoliopsida</taxon>
        <taxon>Liliopsida</taxon>
        <taxon>Zingiberales</taxon>
        <taxon>Musaceae</taxon>
        <taxon>Musa</taxon>
    </lineage>
</organism>
<evidence type="ECO:0000256" key="1">
    <source>
        <dbReference type="ARBA" id="ARBA00004555"/>
    </source>
</evidence>
<dbReference type="PANTHER" id="PTHR31682">
    <property type="entry name" value="UDP-ARABINOSE MUTASE"/>
    <property type="match status" value="1"/>
</dbReference>
<sequence>MWQTPREQWDMSLKIEDNEVDIVIAALRSNLNTFLEEWRTFFSNFHLIIVKDPNLEEDLQIPPGFDHQVYTKSDMDRVLNGASINFSGHSCRYFGYLISRKKYIISIDDDCLPARDNSGVIVDAVAQHISNLQTPATPFFFNTLYDPYRQGADFVRGYPFSLRDGVECLLSSGLWLNIADYDAPTQIVKPHERNTRYVDAVMTVPLRAMMPFSGINIGFNREVLGPALVPGLRLVGEGKQRWETIEDIWSGMCAKVICDHLGCGVKSGLPYVWRGVGSDADNAMDSLKKEWEGVKLMEEIVPFFQSVKFPKTAVTAADCVIEISRMARENLSSLNPVYAQAADTMEAWVDLWKGD</sequence>
<evidence type="ECO:0000256" key="4">
    <source>
        <dbReference type="ARBA" id="ARBA00023316"/>
    </source>
</evidence>
<dbReference type="GO" id="GO:0052691">
    <property type="term" value="F:UDP-arabinopyranose mutase activity"/>
    <property type="evidence" value="ECO:0007669"/>
    <property type="project" value="TreeGrafter"/>
</dbReference>
<evidence type="ECO:0000313" key="6">
    <source>
        <dbReference type="Proteomes" id="UP000317650"/>
    </source>
</evidence>
<dbReference type="AlphaFoldDB" id="A0A4S8JZ83"/>
<evidence type="ECO:0000313" key="5">
    <source>
        <dbReference type="EMBL" id="THU67659.1"/>
    </source>
</evidence>
<evidence type="ECO:0008006" key="7">
    <source>
        <dbReference type="Google" id="ProtNLM"/>
    </source>
</evidence>
<dbReference type="GO" id="GO:0005794">
    <property type="term" value="C:Golgi apparatus"/>
    <property type="evidence" value="ECO:0007669"/>
    <property type="project" value="UniProtKB-SubCell"/>
</dbReference>
<protein>
    <recommendedName>
        <fullName evidence="7">UDP-arabinopyranose mutase</fullName>
    </recommendedName>
</protein>
<dbReference type="EMBL" id="PYDT01000003">
    <property type="protein sequence ID" value="THU67659.1"/>
    <property type="molecule type" value="Genomic_DNA"/>
</dbReference>
<dbReference type="InterPro" id="IPR037595">
    <property type="entry name" value="RGP_fam"/>
</dbReference>
<dbReference type="STRING" id="52838.A0A4S8JZ83"/>
<keyword evidence="3" id="KW-0333">Golgi apparatus</keyword>
<gene>
    <name evidence="5" type="ORF">C4D60_Mb05t27040</name>
</gene>
<keyword evidence="6" id="KW-1185">Reference proteome</keyword>
<dbReference type="GO" id="GO:0005829">
    <property type="term" value="C:cytosol"/>
    <property type="evidence" value="ECO:0007669"/>
    <property type="project" value="TreeGrafter"/>
</dbReference>
<dbReference type="GO" id="GO:0071555">
    <property type="term" value="P:cell wall organization"/>
    <property type="evidence" value="ECO:0007669"/>
    <property type="project" value="UniProtKB-KW"/>
</dbReference>
<dbReference type="PANTHER" id="PTHR31682:SF4">
    <property type="entry name" value="UDP-ARABINOPYRANOSE MUTASE 5-RELATED"/>
    <property type="match status" value="1"/>
</dbReference>
<dbReference type="GO" id="GO:0009506">
    <property type="term" value="C:plasmodesma"/>
    <property type="evidence" value="ECO:0007669"/>
    <property type="project" value="TreeGrafter"/>
</dbReference>
<evidence type="ECO:0000256" key="3">
    <source>
        <dbReference type="ARBA" id="ARBA00023034"/>
    </source>
</evidence>
<dbReference type="Pfam" id="PF03214">
    <property type="entry name" value="RGP"/>
    <property type="match status" value="1"/>
</dbReference>
<reference evidence="5 6" key="1">
    <citation type="journal article" date="2019" name="Nat. Plants">
        <title>Genome sequencing of Musa balbisiana reveals subgenome evolution and function divergence in polyploid bananas.</title>
        <authorList>
            <person name="Yao X."/>
        </authorList>
    </citation>
    <scope>NUCLEOTIDE SEQUENCE [LARGE SCALE GENOMIC DNA]</scope>
    <source>
        <strain evidence="6">cv. DH-PKW</strain>
        <tissue evidence="5">Leaves</tissue>
    </source>
</reference>
<comment type="subcellular location">
    <subcellularLocation>
        <location evidence="1">Golgi apparatus</location>
    </subcellularLocation>
</comment>
<evidence type="ECO:0000256" key="2">
    <source>
        <dbReference type="ARBA" id="ARBA00008986"/>
    </source>
</evidence>
<name>A0A4S8JZ83_MUSBA</name>
<accession>A0A4S8JZ83</accession>
<dbReference type="Proteomes" id="UP000317650">
    <property type="component" value="Chromosome 5"/>
</dbReference>
<dbReference type="GO" id="GO:0033356">
    <property type="term" value="P:UDP-L-arabinose metabolic process"/>
    <property type="evidence" value="ECO:0007669"/>
    <property type="project" value="TreeGrafter"/>
</dbReference>
<comment type="similarity">
    <text evidence="2">Belongs to the RGP family.</text>
</comment>
<comment type="caution">
    <text evidence="5">The sequence shown here is derived from an EMBL/GenBank/DDBJ whole genome shotgun (WGS) entry which is preliminary data.</text>
</comment>
<proteinExistence type="inferred from homology"/>